<evidence type="ECO:0000313" key="2">
    <source>
        <dbReference type="Proteomes" id="UP001150266"/>
    </source>
</evidence>
<name>A0A9W9AU25_9AGAR</name>
<keyword evidence="2" id="KW-1185">Reference proteome</keyword>
<dbReference type="AlphaFoldDB" id="A0A9W9AU25"/>
<evidence type="ECO:0000313" key="1">
    <source>
        <dbReference type="EMBL" id="KAJ4490577.1"/>
    </source>
</evidence>
<accession>A0A9W9AU25</accession>
<dbReference type="Proteomes" id="UP001150266">
    <property type="component" value="Unassembled WGS sequence"/>
</dbReference>
<organism evidence="1 2">
    <name type="scientific">Lentinula aciculospora</name>
    <dbReference type="NCBI Taxonomy" id="153920"/>
    <lineage>
        <taxon>Eukaryota</taxon>
        <taxon>Fungi</taxon>
        <taxon>Dikarya</taxon>
        <taxon>Basidiomycota</taxon>
        <taxon>Agaricomycotina</taxon>
        <taxon>Agaricomycetes</taxon>
        <taxon>Agaricomycetidae</taxon>
        <taxon>Agaricales</taxon>
        <taxon>Marasmiineae</taxon>
        <taxon>Omphalotaceae</taxon>
        <taxon>Lentinula</taxon>
    </lineage>
</organism>
<proteinExistence type="predicted"/>
<comment type="caution">
    <text evidence="1">The sequence shown here is derived from an EMBL/GenBank/DDBJ whole genome shotgun (WGS) entry which is preliminary data.</text>
</comment>
<evidence type="ECO:0008006" key="3">
    <source>
        <dbReference type="Google" id="ProtNLM"/>
    </source>
</evidence>
<dbReference type="EMBL" id="JAOTPV010000001">
    <property type="protein sequence ID" value="KAJ4490577.1"/>
    <property type="molecule type" value="Genomic_DNA"/>
</dbReference>
<dbReference type="OrthoDB" id="2269034at2759"/>
<protein>
    <recommendedName>
        <fullName evidence="3">F-box domain-containing protein</fullName>
    </recommendedName>
</protein>
<gene>
    <name evidence="1" type="ORF">J3R30DRAFT_3423062</name>
</gene>
<sequence length="144" mass="16448">MSDLNSSLHDDAIFISRLSPEILGHIFAIYCQSQKLLITKHAPQLIITQISSLWRAITQQTPDVWTTLSVTLTNIDDTDALREWLTRAKSLPLDITVRQRDQTFHPNNLACLTSFTLSCRSLDLSLPWDSWMQPPSKRALNFLI</sequence>
<reference evidence="1" key="1">
    <citation type="submission" date="2022-08" db="EMBL/GenBank/DDBJ databases">
        <title>A Global Phylogenomic Analysis of the Shiitake Genus Lentinula.</title>
        <authorList>
            <consortium name="DOE Joint Genome Institute"/>
            <person name="Sierra-Patev S."/>
            <person name="Min B."/>
            <person name="Naranjo-Ortiz M."/>
            <person name="Looney B."/>
            <person name="Konkel Z."/>
            <person name="Slot J.C."/>
            <person name="Sakamoto Y."/>
            <person name="Steenwyk J.L."/>
            <person name="Rokas A."/>
            <person name="Carro J."/>
            <person name="Camarero S."/>
            <person name="Ferreira P."/>
            <person name="Molpeceres G."/>
            <person name="Ruiz-Duenas F.J."/>
            <person name="Serrano A."/>
            <person name="Henrissat B."/>
            <person name="Drula E."/>
            <person name="Hughes K.W."/>
            <person name="Mata J.L."/>
            <person name="Ishikawa N.K."/>
            <person name="Vargas-Isla R."/>
            <person name="Ushijima S."/>
            <person name="Smith C.A."/>
            <person name="Ahrendt S."/>
            <person name="Andreopoulos W."/>
            <person name="He G."/>
            <person name="Labutti K."/>
            <person name="Lipzen A."/>
            <person name="Ng V."/>
            <person name="Riley R."/>
            <person name="Sandor L."/>
            <person name="Barry K."/>
            <person name="Martinez A.T."/>
            <person name="Xiao Y."/>
            <person name="Gibbons J.G."/>
            <person name="Terashima K."/>
            <person name="Grigoriev I.V."/>
            <person name="Hibbett D.S."/>
        </authorList>
    </citation>
    <scope>NUCLEOTIDE SEQUENCE</scope>
    <source>
        <strain evidence="1">JLM2183</strain>
    </source>
</reference>